<dbReference type="Proteomes" id="UP000001036">
    <property type="component" value="Chromosome"/>
</dbReference>
<proteinExistence type="predicted"/>
<evidence type="ECO:0000313" key="2">
    <source>
        <dbReference type="Proteomes" id="UP000001036"/>
    </source>
</evidence>
<organism evidence="1 2">
    <name type="scientific">Cellvibrio japonicus (strain Ueda107)</name>
    <name type="common">Pseudomonas fluorescens subsp. cellulosa</name>
    <dbReference type="NCBI Taxonomy" id="498211"/>
    <lineage>
        <taxon>Bacteria</taxon>
        <taxon>Pseudomonadati</taxon>
        <taxon>Pseudomonadota</taxon>
        <taxon>Gammaproteobacteria</taxon>
        <taxon>Cellvibrionales</taxon>
        <taxon>Cellvibrionaceae</taxon>
        <taxon>Cellvibrio</taxon>
    </lineage>
</organism>
<dbReference type="AlphaFoldDB" id="B3PCA3"/>
<accession>B3PCA3</accession>
<protein>
    <submittedName>
        <fullName evidence="1">Uncharacterized protein</fullName>
    </submittedName>
</protein>
<gene>
    <name evidence="1" type="ordered locus">CJA_1215</name>
</gene>
<dbReference type="HOGENOM" id="CLU_3372802_0_0_6"/>
<dbReference type="KEGG" id="cja:CJA_1215"/>
<name>B3PCA3_CELJU</name>
<reference evidence="1 2" key="1">
    <citation type="journal article" date="2008" name="J. Bacteriol.">
        <title>Insights into plant cell wall degradation from the genome sequence of the soil bacterium Cellvibrio japonicus.</title>
        <authorList>
            <person name="Deboy R.T."/>
            <person name="Mongodin E.F."/>
            <person name="Fouts D.E."/>
            <person name="Tailford L.E."/>
            <person name="Khouri H."/>
            <person name="Emerson J.B."/>
            <person name="Mohamoud Y."/>
            <person name="Watkins K."/>
            <person name="Henrissat B."/>
            <person name="Gilbert H.J."/>
            <person name="Nelson K.E."/>
        </authorList>
    </citation>
    <scope>NUCLEOTIDE SEQUENCE [LARGE SCALE GENOMIC DNA]</scope>
    <source>
        <strain evidence="1 2">Ueda107</strain>
    </source>
</reference>
<sequence length="34" mass="4233">MRLYIFVFKIFCFFESFLSFDEAFFKLSFVYQAT</sequence>
<evidence type="ECO:0000313" key="1">
    <source>
        <dbReference type="EMBL" id="ACE84173.1"/>
    </source>
</evidence>
<keyword evidence="2" id="KW-1185">Reference proteome</keyword>
<dbReference type="EMBL" id="CP000934">
    <property type="protein sequence ID" value="ACE84173.1"/>
    <property type="molecule type" value="Genomic_DNA"/>
</dbReference>